<evidence type="ECO:0000313" key="20">
    <source>
        <dbReference type="EMBL" id="AZZ06735.1"/>
    </source>
</evidence>
<feature type="transmembrane region" description="Helical" evidence="17">
    <location>
        <begin position="592"/>
        <end position="609"/>
    </location>
</feature>
<keyword evidence="8" id="KW-1278">Translocase</keyword>
<dbReference type="EC" id="7.1.1.2" evidence="2"/>
<keyword evidence="5" id="KW-0679">Respiratory chain</keyword>
<keyword evidence="11" id="KW-0520">NAD</keyword>
<dbReference type="InterPro" id="IPR001750">
    <property type="entry name" value="ND/Mrp_TM"/>
</dbReference>
<dbReference type="Pfam" id="PF06455">
    <property type="entry name" value="NADH5_C"/>
    <property type="match status" value="1"/>
</dbReference>
<evidence type="ECO:0000259" key="18">
    <source>
        <dbReference type="Pfam" id="PF00361"/>
    </source>
</evidence>
<keyword evidence="13 20" id="KW-0496">Mitochondrion</keyword>
<geneLocation type="mitochondrion" evidence="20"/>
<dbReference type="GO" id="GO:0008137">
    <property type="term" value="F:NADH dehydrogenase (ubiquinone) activity"/>
    <property type="evidence" value="ECO:0007669"/>
    <property type="project" value="UniProtKB-EC"/>
</dbReference>
<feature type="transmembrane region" description="Helical" evidence="17">
    <location>
        <begin position="256"/>
        <end position="278"/>
    </location>
</feature>
<dbReference type="PRINTS" id="PR01434">
    <property type="entry name" value="NADHDHGNASE5"/>
</dbReference>
<reference evidence="20" key="1">
    <citation type="journal article" date="2018" name="PLoS ONE">
        <title>Complete mitochondrial genome of Benthodytes marianensis (Holothuroidea: Elasipodida: Psychropotidae): Insight into deep sea adaptation in the sea cucumber.</title>
        <authorList>
            <person name="Mu W."/>
            <person name="Liu J."/>
            <person name="Zhang H."/>
        </authorList>
    </citation>
    <scope>NUCLEOTIDE SEQUENCE</scope>
</reference>
<evidence type="ECO:0000256" key="1">
    <source>
        <dbReference type="ARBA" id="ARBA00004448"/>
    </source>
</evidence>
<dbReference type="GO" id="GO:0042773">
    <property type="term" value="P:ATP synthesis coupled electron transport"/>
    <property type="evidence" value="ECO:0007669"/>
    <property type="project" value="InterPro"/>
</dbReference>
<organism evidence="20">
    <name type="scientific">Benthodytes marianensis</name>
    <dbReference type="NCBI Taxonomy" id="2502088"/>
    <lineage>
        <taxon>Eukaryota</taxon>
        <taxon>Metazoa</taxon>
        <taxon>Echinodermata</taxon>
        <taxon>Eleutherozoa</taxon>
        <taxon>Echinozoa</taxon>
        <taxon>Holothuroidea</taxon>
        <taxon>Aspidochirotacea</taxon>
        <taxon>Elasipodida</taxon>
        <taxon>Psychropotidae</taxon>
        <taxon>Benthodytes</taxon>
    </lineage>
</organism>
<comment type="subcellular location">
    <subcellularLocation>
        <location evidence="1">Mitochondrion inner membrane</location>
        <topology evidence="1">Multi-pass membrane protein</topology>
    </subcellularLocation>
</comment>
<evidence type="ECO:0000256" key="7">
    <source>
        <dbReference type="ARBA" id="ARBA00022792"/>
    </source>
</evidence>
<keyword evidence="14 17" id="KW-0472">Membrane</keyword>
<feature type="transmembrane region" description="Helical" evidence="17">
    <location>
        <begin position="93"/>
        <end position="115"/>
    </location>
</feature>
<dbReference type="GO" id="GO:0015990">
    <property type="term" value="P:electron transport coupled proton transport"/>
    <property type="evidence" value="ECO:0007669"/>
    <property type="project" value="TreeGrafter"/>
</dbReference>
<feature type="transmembrane region" description="Helical" evidence="17">
    <location>
        <begin position="464"/>
        <end position="484"/>
    </location>
</feature>
<evidence type="ECO:0000256" key="9">
    <source>
        <dbReference type="ARBA" id="ARBA00022982"/>
    </source>
</evidence>
<protein>
    <recommendedName>
        <fullName evidence="3">NADH-ubiquinone oxidoreductase chain 5</fullName>
        <ecNumber evidence="2">7.1.1.2</ecNumber>
    </recommendedName>
    <alternativeName>
        <fullName evidence="15">NADH dehydrogenase subunit 5</fullName>
    </alternativeName>
</protein>
<evidence type="ECO:0000256" key="11">
    <source>
        <dbReference type="ARBA" id="ARBA00023027"/>
    </source>
</evidence>
<feature type="transmembrane region" description="Helical" evidence="17">
    <location>
        <begin position="417"/>
        <end position="443"/>
    </location>
</feature>
<dbReference type="GO" id="GO:0003954">
    <property type="term" value="F:NADH dehydrogenase activity"/>
    <property type="evidence" value="ECO:0007669"/>
    <property type="project" value="TreeGrafter"/>
</dbReference>
<feature type="domain" description="NADH dehydrogenase subunit 5 C-terminal" evidence="19">
    <location>
        <begin position="433"/>
        <end position="607"/>
    </location>
</feature>
<keyword evidence="10 17" id="KW-1133">Transmembrane helix</keyword>
<feature type="transmembrane region" description="Helical" evidence="17">
    <location>
        <begin position="6"/>
        <end position="26"/>
    </location>
</feature>
<evidence type="ECO:0000256" key="16">
    <source>
        <dbReference type="ARBA" id="ARBA00049551"/>
    </source>
</evidence>
<comment type="catalytic activity">
    <reaction evidence="16">
        <text>a ubiquinone + NADH + 5 H(+)(in) = a ubiquinol + NAD(+) + 4 H(+)(out)</text>
        <dbReference type="Rhea" id="RHEA:29091"/>
        <dbReference type="Rhea" id="RHEA-COMP:9565"/>
        <dbReference type="Rhea" id="RHEA-COMP:9566"/>
        <dbReference type="ChEBI" id="CHEBI:15378"/>
        <dbReference type="ChEBI" id="CHEBI:16389"/>
        <dbReference type="ChEBI" id="CHEBI:17976"/>
        <dbReference type="ChEBI" id="CHEBI:57540"/>
        <dbReference type="ChEBI" id="CHEBI:57945"/>
        <dbReference type="EC" id="7.1.1.2"/>
    </reaction>
</comment>
<dbReference type="NCBIfam" id="TIGR01974">
    <property type="entry name" value="NDH_I_L"/>
    <property type="match status" value="1"/>
</dbReference>
<dbReference type="GeneID" id="39116799"/>
<proteinExistence type="predicted"/>
<gene>
    <name evidence="20" type="primary">ND5</name>
</gene>
<feature type="transmembrane region" description="Helical" evidence="17">
    <location>
        <begin position="127"/>
        <end position="148"/>
    </location>
</feature>
<evidence type="ECO:0000256" key="2">
    <source>
        <dbReference type="ARBA" id="ARBA00012944"/>
    </source>
</evidence>
<feature type="transmembrane region" description="Helical" evidence="17">
    <location>
        <begin position="284"/>
        <end position="305"/>
    </location>
</feature>
<evidence type="ECO:0000256" key="5">
    <source>
        <dbReference type="ARBA" id="ARBA00022660"/>
    </source>
</evidence>
<evidence type="ECO:0000256" key="12">
    <source>
        <dbReference type="ARBA" id="ARBA00023075"/>
    </source>
</evidence>
<feature type="transmembrane region" description="Helical" evidence="17">
    <location>
        <begin position="38"/>
        <end position="64"/>
    </location>
</feature>
<dbReference type="Pfam" id="PF00361">
    <property type="entry name" value="Proton_antipo_M"/>
    <property type="match status" value="1"/>
</dbReference>
<dbReference type="RefSeq" id="YP_009558634.1">
    <property type="nucleotide sequence ID" value="NC_040968.1"/>
</dbReference>
<evidence type="ECO:0000256" key="8">
    <source>
        <dbReference type="ARBA" id="ARBA00022967"/>
    </source>
</evidence>
<evidence type="ECO:0000256" key="13">
    <source>
        <dbReference type="ARBA" id="ARBA00023128"/>
    </source>
</evidence>
<keyword evidence="6 17" id="KW-0812">Transmembrane</keyword>
<name>A0A3T0QAW7_9ECHN</name>
<evidence type="ECO:0000259" key="19">
    <source>
        <dbReference type="Pfam" id="PF06455"/>
    </source>
</evidence>
<feature type="transmembrane region" description="Helical" evidence="17">
    <location>
        <begin position="490"/>
        <end position="510"/>
    </location>
</feature>
<evidence type="ECO:0000256" key="6">
    <source>
        <dbReference type="ARBA" id="ARBA00022692"/>
    </source>
</evidence>
<dbReference type="AlphaFoldDB" id="A0A3T0QAW7"/>
<evidence type="ECO:0000256" key="10">
    <source>
        <dbReference type="ARBA" id="ARBA00022989"/>
    </source>
</evidence>
<dbReference type="GO" id="GO:0005743">
    <property type="term" value="C:mitochondrial inner membrane"/>
    <property type="evidence" value="ECO:0007669"/>
    <property type="project" value="UniProtKB-SubCell"/>
</dbReference>
<feature type="transmembrane region" description="Helical" evidence="17">
    <location>
        <begin position="183"/>
        <end position="203"/>
    </location>
</feature>
<keyword evidence="12" id="KW-0830">Ubiquinone</keyword>
<keyword evidence="7" id="KW-0999">Mitochondrion inner membrane</keyword>
<keyword evidence="4" id="KW-0813">Transport</keyword>
<dbReference type="InterPro" id="IPR018393">
    <property type="entry name" value="NADHpl_OxRdtase_5_subgr"/>
</dbReference>
<accession>A0A3T0QAW7</accession>
<dbReference type="CTD" id="4540"/>
<dbReference type="InterPro" id="IPR003945">
    <property type="entry name" value="NU5C-like"/>
</dbReference>
<dbReference type="PANTHER" id="PTHR42829:SF2">
    <property type="entry name" value="NADH-UBIQUINONE OXIDOREDUCTASE CHAIN 5"/>
    <property type="match status" value="1"/>
</dbReference>
<feature type="transmembrane region" description="Helical" evidence="17">
    <location>
        <begin position="379"/>
        <end position="397"/>
    </location>
</feature>
<feature type="transmembrane region" description="Helical" evidence="17">
    <location>
        <begin position="223"/>
        <end position="244"/>
    </location>
</feature>
<evidence type="ECO:0000256" key="15">
    <source>
        <dbReference type="ARBA" id="ARBA00031027"/>
    </source>
</evidence>
<evidence type="ECO:0000256" key="4">
    <source>
        <dbReference type="ARBA" id="ARBA00022448"/>
    </source>
</evidence>
<dbReference type="EMBL" id="MH208310">
    <property type="protein sequence ID" value="AZZ06735.1"/>
    <property type="molecule type" value="Genomic_DNA"/>
</dbReference>
<evidence type="ECO:0000256" key="3">
    <source>
        <dbReference type="ARBA" id="ARBA00021096"/>
    </source>
</evidence>
<evidence type="ECO:0000256" key="14">
    <source>
        <dbReference type="ARBA" id="ARBA00023136"/>
    </source>
</evidence>
<evidence type="ECO:0000256" key="17">
    <source>
        <dbReference type="SAM" id="Phobius"/>
    </source>
</evidence>
<keyword evidence="9" id="KW-0249">Electron transport</keyword>
<dbReference type="PANTHER" id="PTHR42829">
    <property type="entry name" value="NADH-UBIQUINONE OXIDOREDUCTASE CHAIN 5"/>
    <property type="match status" value="1"/>
</dbReference>
<dbReference type="InterPro" id="IPR010934">
    <property type="entry name" value="NADH_DH_su5_C"/>
</dbReference>
<sequence>MINLNYISLSLTLSIFLILIIASFFSSSSKNESNIRSIYNSLITVNVMKILSFLSIINLIIFFINPNNKINSLNIWIPFPINNEFTLFLDFNFIFFSSTALIVTWSIVEFTLYYMESDPFNNKFYRLLLVFLFNMLILTSANNMFIFFIGWEGVGFLSFLLISWWSTRVNANASALQAIIYNRIGDIGILILIVIIISSSNSWNMNEITNIYESLNENWKNLLLFSCLLGAIGKSAQFGLHPWLPAAMEGPTPVSALLHSSTMVVAGVFILIRVSSLVNPTQLFLSSTIIIGALTSIFAATSAIAQHDIKKIIAYSTTSQLGLMVMAIGLSQPLIALFHICTHAFFKAMLFLCSGSIIHSYNNEQDLRKMNNISNNLPVTAACLLLGSLALMGVPFLSGFYSKDLILETVTNSPTNFIGIFLVFLATLLTAIYSFRIISFCFLNNSKSNSINPINEENQNLLNPLLRLALGSIIVGWIMINFVVNSPLLVPYPFIKFLPLIVTIIGVLLAETQTLLNYTNNYINTFFSQTWYFSHITHSSILSNIEVLAINLSSRPLDRGWSENLGGGGLAISSQQMTQLQQIAQSGYIKQYLLSTVTIMTVIVIMTFTI</sequence>
<feature type="domain" description="NADH:quinone oxidoreductase/Mrp antiporter transmembrane" evidence="18">
    <location>
        <begin position="141"/>
        <end position="426"/>
    </location>
</feature>